<comment type="caution">
    <text evidence="1">The sequence shown here is derived from an EMBL/GenBank/DDBJ whole genome shotgun (WGS) entry which is preliminary data.</text>
</comment>
<sequence>NGSDIVEAAKNLARTYLANIKLSRNIKVRSLPHLGSYFWFFPTKIAKLYNEEIVRPEPIVSSHTEPSRRWTMLITTKLPDV</sequence>
<name>A0ACA9MKP9_9GLOM</name>
<organism evidence="1 2">
    <name type="scientific">Scutellospora calospora</name>
    <dbReference type="NCBI Taxonomy" id="85575"/>
    <lineage>
        <taxon>Eukaryota</taxon>
        <taxon>Fungi</taxon>
        <taxon>Fungi incertae sedis</taxon>
        <taxon>Mucoromycota</taxon>
        <taxon>Glomeromycotina</taxon>
        <taxon>Glomeromycetes</taxon>
        <taxon>Diversisporales</taxon>
        <taxon>Gigasporaceae</taxon>
        <taxon>Scutellospora</taxon>
    </lineage>
</organism>
<dbReference type="EMBL" id="CAJVPM010013416">
    <property type="protein sequence ID" value="CAG8594793.1"/>
    <property type="molecule type" value="Genomic_DNA"/>
</dbReference>
<protein>
    <submittedName>
        <fullName evidence="1">9227_t:CDS:1</fullName>
    </submittedName>
</protein>
<dbReference type="Proteomes" id="UP000789860">
    <property type="component" value="Unassembled WGS sequence"/>
</dbReference>
<feature type="non-terminal residue" evidence="1">
    <location>
        <position position="1"/>
    </location>
</feature>
<evidence type="ECO:0000313" key="1">
    <source>
        <dbReference type="EMBL" id="CAG8594793.1"/>
    </source>
</evidence>
<accession>A0ACA9MKP9</accession>
<gene>
    <name evidence="1" type="ORF">SCALOS_LOCUS6711</name>
</gene>
<keyword evidence="2" id="KW-1185">Reference proteome</keyword>
<reference evidence="1" key="1">
    <citation type="submission" date="2021-06" db="EMBL/GenBank/DDBJ databases">
        <authorList>
            <person name="Kallberg Y."/>
            <person name="Tangrot J."/>
            <person name="Rosling A."/>
        </authorList>
    </citation>
    <scope>NUCLEOTIDE SEQUENCE</scope>
    <source>
        <strain evidence="1">AU212A</strain>
    </source>
</reference>
<evidence type="ECO:0000313" key="2">
    <source>
        <dbReference type="Proteomes" id="UP000789860"/>
    </source>
</evidence>
<proteinExistence type="predicted"/>